<evidence type="ECO:0000313" key="1">
    <source>
        <dbReference type="EMBL" id="UNZ04735.1"/>
    </source>
</evidence>
<dbReference type="InterPro" id="IPR036890">
    <property type="entry name" value="HATPase_C_sf"/>
</dbReference>
<accession>A0ABY3Z431</accession>
<dbReference type="Proteomes" id="UP000829494">
    <property type="component" value="Chromosome"/>
</dbReference>
<evidence type="ECO:0008006" key="3">
    <source>
        <dbReference type="Google" id="ProtNLM"/>
    </source>
</evidence>
<dbReference type="PANTHER" id="PTHR35526">
    <property type="entry name" value="ANTI-SIGMA-F FACTOR RSBW-RELATED"/>
    <property type="match status" value="1"/>
</dbReference>
<name>A0ABY3Z431_STRRM</name>
<dbReference type="CDD" id="cd16936">
    <property type="entry name" value="HATPase_RsbW-like"/>
    <property type="match status" value="1"/>
</dbReference>
<dbReference type="SUPFAM" id="SSF55874">
    <property type="entry name" value="ATPase domain of HSP90 chaperone/DNA topoisomerase II/histidine kinase"/>
    <property type="match status" value="1"/>
</dbReference>
<evidence type="ECO:0000313" key="2">
    <source>
        <dbReference type="Proteomes" id="UP000829494"/>
    </source>
</evidence>
<sequence>MSGGWEYAFEMSDNPLAPRIARRVVRLVLEEHGEAGLVDGAELLASELIANSYRYAEGPASVRVKRVGARLRVSVWDGNPELPIFGTASVAGPAAEAGRGLGLVRACAESFGGFAYGAGALGSGGGKVMWFELGEGCPLRGGEGGSGLG</sequence>
<reference evidence="1 2" key="1">
    <citation type="submission" date="2022-03" db="EMBL/GenBank/DDBJ databases">
        <title>Complete genome of Streptomyces rimosus ssp. rimosus R7 (=ATCC 10970).</title>
        <authorList>
            <person name="Beganovic S."/>
            <person name="Ruckert C."/>
            <person name="Busche T."/>
            <person name="Kalinowski J."/>
            <person name="Wittmann C."/>
        </authorList>
    </citation>
    <scope>NUCLEOTIDE SEQUENCE [LARGE SCALE GENOMIC DNA]</scope>
    <source>
        <strain evidence="1 2">R7</strain>
    </source>
</reference>
<dbReference type="Gene3D" id="3.30.565.10">
    <property type="entry name" value="Histidine kinase-like ATPase, C-terminal domain"/>
    <property type="match status" value="1"/>
</dbReference>
<proteinExistence type="predicted"/>
<organism evidence="1 2">
    <name type="scientific">Streptomyces rimosus subsp. rimosus</name>
    <dbReference type="NCBI Taxonomy" id="132474"/>
    <lineage>
        <taxon>Bacteria</taxon>
        <taxon>Bacillati</taxon>
        <taxon>Actinomycetota</taxon>
        <taxon>Actinomycetes</taxon>
        <taxon>Kitasatosporales</taxon>
        <taxon>Streptomycetaceae</taxon>
        <taxon>Streptomyces</taxon>
    </lineage>
</organism>
<gene>
    <name evidence="1" type="ORF">SRIMR7_21520</name>
</gene>
<keyword evidence="2" id="KW-1185">Reference proteome</keyword>
<dbReference type="InterPro" id="IPR050267">
    <property type="entry name" value="Anti-sigma-factor_SerPK"/>
</dbReference>
<protein>
    <recommendedName>
        <fullName evidence="3">ATP-binding protein</fullName>
    </recommendedName>
</protein>
<dbReference type="PANTHER" id="PTHR35526:SF3">
    <property type="entry name" value="ANTI-SIGMA-F FACTOR RSBW"/>
    <property type="match status" value="1"/>
</dbReference>
<dbReference type="EMBL" id="CP094298">
    <property type="protein sequence ID" value="UNZ04735.1"/>
    <property type="molecule type" value="Genomic_DNA"/>
</dbReference>